<keyword evidence="1" id="KW-1133">Transmembrane helix</keyword>
<protein>
    <submittedName>
        <fullName evidence="3">Uncharacterized protein LOC106474813</fullName>
    </submittedName>
</protein>
<evidence type="ECO:0000313" key="3">
    <source>
        <dbReference type="RefSeq" id="XP_013790957.1"/>
    </source>
</evidence>
<dbReference type="PANTHER" id="PTHR33444:SF2">
    <property type="entry name" value="MARVEL DOMAIN-CONTAINING PROTEIN"/>
    <property type="match status" value="1"/>
</dbReference>
<dbReference type="RefSeq" id="XP_013790957.1">
    <property type="nucleotide sequence ID" value="XM_013935503.2"/>
</dbReference>
<keyword evidence="2" id="KW-1185">Reference proteome</keyword>
<name>A0ABM1BY92_LIMPO</name>
<organism evidence="2 3">
    <name type="scientific">Limulus polyphemus</name>
    <name type="common">Atlantic horseshoe crab</name>
    <dbReference type="NCBI Taxonomy" id="6850"/>
    <lineage>
        <taxon>Eukaryota</taxon>
        <taxon>Metazoa</taxon>
        <taxon>Ecdysozoa</taxon>
        <taxon>Arthropoda</taxon>
        <taxon>Chelicerata</taxon>
        <taxon>Merostomata</taxon>
        <taxon>Xiphosura</taxon>
        <taxon>Limulidae</taxon>
        <taxon>Limulus</taxon>
    </lineage>
</organism>
<dbReference type="Proteomes" id="UP000694941">
    <property type="component" value="Unplaced"/>
</dbReference>
<sequence>MRKLKESSSGKVDFVRQFFNMVFSSFIWTIFLLFTLGVPLSMIIIGAKYINDCPLETHIPVMLIVSGSLLVVSNLMIVLDRLKRISDPVQPTGVTVVGSVTTLLNFLAFGWFIAGCVWVFGSNKPSFDPNKPNIFCHPVLYNFAYWLLNVGFMCMGGIIIVGIIGLCCNLLL</sequence>
<evidence type="ECO:0000313" key="2">
    <source>
        <dbReference type="Proteomes" id="UP000694941"/>
    </source>
</evidence>
<keyword evidence="1" id="KW-0812">Transmembrane</keyword>
<gene>
    <name evidence="3" type="primary">LOC106474813</name>
</gene>
<accession>A0ABM1BY92</accession>
<dbReference type="GeneID" id="106474813"/>
<feature type="transmembrane region" description="Helical" evidence="1">
    <location>
        <begin position="143"/>
        <end position="171"/>
    </location>
</feature>
<evidence type="ECO:0000256" key="1">
    <source>
        <dbReference type="SAM" id="Phobius"/>
    </source>
</evidence>
<feature type="transmembrane region" description="Helical" evidence="1">
    <location>
        <begin position="21"/>
        <end position="47"/>
    </location>
</feature>
<dbReference type="PANTHER" id="PTHR33444">
    <property type="entry name" value="SI:DKEY-19B23.12-RELATED"/>
    <property type="match status" value="1"/>
</dbReference>
<proteinExistence type="predicted"/>
<feature type="transmembrane region" description="Helical" evidence="1">
    <location>
        <begin position="59"/>
        <end position="79"/>
    </location>
</feature>
<feature type="transmembrane region" description="Helical" evidence="1">
    <location>
        <begin position="100"/>
        <end position="121"/>
    </location>
</feature>
<keyword evidence="1" id="KW-0472">Membrane</keyword>
<dbReference type="InterPro" id="IPR040350">
    <property type="entry name" value="TMEM272"/>
</dbReference>
<reference evidence="3" key="1">
    <citation type="submission" date="2025-08" db="UniProtKB">
        <authorList>
            <consortium name="RefSeq"/>
        </authorList>
    </citation>
    <scope>IDENTIFICATION</scope>
    <source>
        <tissue evidence="3">Muscle</tissue>
    </source>
</reference>